<proteinExistence type="predicted"/>
<dbReference type="OrthoDB" id="4177994at2759"/>
<feature type="chain" id="PRO_5034047343" evidence="2">
    <location>
        <begin position="25"/>
        <end position="107"/>
    </location>
</feature>
<dbReference type="AlphaFoldDB" id="A0A8H6G2S1"/>
<accession>A0A8H6G2S1</accession>
<keyword evidence="2" id="KW-0732">Signal</keyword>
<keyword evidence="1" id="KW-0812">Transmembrane</keyword>
<comment type="caution">
    <text evidence="3">The sequence shown here is derived from an EMBL/GenBank/DDBJ whole genome shotgun (WGS) entry which is preliminary data.</text>
</comment>
<reference evidence="3 4" key="1">
    <citation type="journal article" date="2020" name="Genomics">
        <title>Complete, high-quality genomes from long-read metagenomic sequencing of two wolf lichen thalli reveals enigmatic genome architecture.</title>
        <authorList>
            <person name="McKenzie S.K."/>
            <person name="Walston R.F."/>
            <person name="Allen J.L."/>
        </authorList>
    </citation>
    <scope>NUCLEOTIDE SEQUENCE [LARGE SCALE GENOMIC DNA]</scope>
    <source>
        <strain evidence="3">WasteWater2</strain>
    </source>
</reference>
<dbReference type="Proteomes" id="UP000578531">
    <property type="component" value="Unassembled WGS sequence"/>
</dbReference>
<dbReference type="GeneID" id="59284257"/>
<evidence type="ECO:0000313" key="4">
    <source>
        <dbReference type="Proteomes" id="UP000578531"/>
    </source>
</evidence>
<evidence type="ECO:0000313" key="3">
    <source>
        <dbReference type="EMBL" id="KAF6239323.1"/>
    </source>
</evidence>
<feature type="signal peptide" evidence="2">
    <location>
        <begin position="1"/>
        <end position="24"/>
    </location>
</feature>
<evidence type="ECO:0000256" key="2">
    <source>
        <dbReference type="SAM" id="SignalP"/>
    </source>
</evidence>
<keyword evidence="1" id="KW-1133">Transmembrane helix</keyword>
<name>A0A8H6G2S1_9LECA</name>
<feature type="transmembrane region" description="Helical" evidence="1">
    <location>
        <begin position="85"/>
        <end position="105"/>
    </location>
</feature>
<dbReference type="EMBL" id="JACCJC010000006">
    <property type="protein sequence ID" value="KAF6239323.1"/>
    <property type="molecule type" value="Genomic_DNA"/>
</dbReference>
<keyword evidence="4" id="KW-1185">Reference proteome</keyword>
<protein>
    <submittedName>
        <fullName evidence="3">Uncharacterized protein</fullName>
    </submittedName>
</protein>
<sequence>MVYNELRPALLFLTHALPIISALGINCRGSILCGRASLSNQQSVGIIQILRDVIWASPMSNSTTYASGDHDKYGRSLMPYSNMDVGLAAAFLFISWTKGAMILAMGS</sequence>
<organism evidence="3 4">
    <name type="scientific">Letharia columbiana</name>
    <dbReference type="NCBI Taxonomy" id="112416"/>
    <lineage>
        <taxon>Eukaryota</taxon>
        <taxon>Fungi</taxon>
        <taxon>Dikarya</taxon>
        <taxon>Ascomycota</taxon>
        <taxon>Pezizomycotina</taxon>
        <taxon>Lecanoromycetes</taxon>
        <taxon>OSLEUM clade</taxon>
        <taxon>Lecanoromycetidae</taxon>
        <taxon>Lecanorales</taxon>
        <taxon>Lecanorineae</taxon>
        <taxon>Parmeliaceae</taxon>
        <taxon>Letharia</taxon>
    </lineage>
</organism>
<gene>
    <name evidence="3" type="ORF">HO173_002585</name>
</gene>
<dbReference type="RefSeq" id="XP_037168610.1">
    <property type="nucleotide sequence ID" value="XM_037304517.1"/>
</dbReference>
<keyword evidence="1" id="KW-0472">Membrane</keyword>
<evidence type="ECO:0000256" key="1">
    <source>
        <dbReference type="SAM" id="Phobius"/>
    </source>
</evidence>